<keyword evidence="2 4" id="KW-0808">Transferase</keyword>
<dbReference type="Proteomes" id="UP000295701">
    <property type="component" value="Unassembled WGS sequence"/>
</dbReference>
<dbReference type="AlphaFoldDB" id="A0A4R6ABK8"/>
<dbReference type="GO" id="GO:0008914">
    <property type="term" value="F:leucyl-tRNA--protein transferase activity"/>
    <property type="evidence" value="ECO:0007669"/>
    <property type="project" value="UniProtKB-UniRule"/>
</dbReference>
<dbReference type="SUPFAM" id="SSF55729">
    <property type="entry name" value="Acyl-CoA N-acyltransferases (Nat)"/>
    <property type="match status" value="1"/>
</dbReference>
<accession>A0A4R6ABK8</accession>
<dbReference type="Pfam" id="PF03588">
    <property type="entry name" value="Leu_Phe_trans"/>
    <property type="match status" value="1"/>
</dbReference>
<dbReference type="Gene3D" id="3.40.630.70">
    <property type="entry name" value="Leucyl/phenylalanyl-tRNA-protein transferase, C-terminal domain"/>
    <property type="match status" value="1"/>
</dbReference>
<dbReference type="PANTHER" id="PTHR30098">
    <property type="entry name" value="LEUCYL/PHENYLALANYL-TRNA--PROTEIN TRANSFERASE"/>
    <property type="match status" value="1"/>
</dbReference>
<proteinExistence type="inferred from homology"/>
<dbReference type="EC" id="2.3.2.6" evidence="4"/>
<evidence type="ECO:0000313" key="6">
    <source>
        <dbReference type="Proteomes" id="UP000295701"/>
    </source>
</evidence>
<name>A0A4R6ABK8_9RHOB</name>
<dbReference type="EMBL" id="SNAA01000008">
    <property type="protein sequence ID" value="TDL79708.1"/>
    <property type="molecule type" value="Genomic_DNA"/>
</dbReference>
<evidence type="ECO:0000256" key="1">
    <source>
        <dbReference type="ARBA" id="ARBA00022490"/>
    </source>
</evidence>
<comment type="similarity">
    <text evidence="4">Belongs to the L/F-transferase family.</text>
</comment>
<dbReference type="HAMAP" id="MF_00688">
    <property type="entry name" value="Leu_Phe_trans"/>
    <property type="match status" value="1"/>
</dbReference>
<comment type="function">
    <text evidence="4">Functions in the N-end rule pathway of protein degradation where it conjugates Leu, Phe and, less efficiently, Met from aminoacyl-tRNAs to the N-termini of proteins containing an N-terminal arginine or lysine.</text>
</comment>
<dbReference type="InterPro" id="IPR016181">
    <property type="entry name" value="Acyl_CoA_acyltransferase"/>
</dbReference>
<comment type="catalytic activity">
    <reaction evidence="4">
        <text>N-terminal L-arginyl-[protein] + L-leucyl-tRNA(Leu) = N-terminal L-leucyl-L-arginyl-[protein] + tRNA(Leu) + H(+)</text>
        <dbReference type="Rhea" id="RHEA:50416"/>
        <dbReference type="Rhea" id="RHEA-COMP:9613"/>
        <dbReference type="Rhea" id="RHEA-COMP:9622"/>
        <dbReference type="Rhea" id="RHEA-COMP:12672"/>
        <dbReference type="Rhea" id="RHEA-COMP:12673"/>
        <dbReference type="ChEBI" id="CHEBI:15378"/>
        <dbReference type="ChEBI" id="CHEBI:64719"/>
        <dbReference type="ChEBI" id="CHEBI:78442"/>
        <dbReference type="ChEBI" id="CHEBI:78494"/>
        <dbReference type="ChEBI" id="CHEBI:133044"/>
        <dbReference type="EC" id="2.3.2.6"/>
    </reaction>
</comment>
<sequence length="213" mass="23556">MTPALTPEIVLQAYMRGIFPMADHRDAADVFWVEPRMRGILPLDGLHVSRSLARRIRARPFAVSYDRDFAGVVAGCADRAETWINAPLVEIYSALHAGGFAHSIELWEGDALVGGVFGIAIGGAFFGESMFSRRTDASKIALVYLVDRLREGGFRLFDTQFITPHLATLGAVEIPREDYRAQLAEAIARRARFDPAPPEALPAQVMQRRTQTS</sequence>
<dbReference type="RefSeq" id="WP_133396718.1">
    <property type="nucleotide sequence ID" value="NZ_SNAA01000008.1"/>
</dbReference>
<reference evidence="5 6" key="1">
    <citation type="submission" date="2019-03" db="EMBL/GenBank/DDBJ databases">
        <title>Primorskyibacter sp. SS33 isolated from sediments.</title>
        <authorList>
            <person name="Xunke S."/>
        </authorList>
    </citation>
    <scope>NUCLEOTIDE SEQUENCE [LARGE SCALE GENOMIC DNA]</scope>
    <source>
        <strain evidence="5 6">SS33</strain>
    </source>
</reference>
<dbReference type="OrthoDB" id="9790282at2"/>
<dbReference type="InterPro" id="IPR004616">
    <property type="entry name" value="Leu/Phe-tRNA_Trfase"/>
</dbReference>
<dbReference type="InterPro" id="IPR042203">
    <property type="entry name" value="Leu/Phe-tRNA_Trfase_C"/>
</dbReference>
<comment type="subcellular location">
    <subcellularLocation>
        <location evidence="4">Cytoplasm</location>
    </subcellularLocation>
</comment>
<gene>
    <name evidence="4" type="primary">aat</name>
    <name evidence="5" type="ORF">E2L08_08880</name>
</gene>
<evidence type="ECO:0000313" key="5">
    <source>
        <dbReference type="EMBL" id="TDL79708.1"/>
    </source>
</evidence>
<comment type="caution">
    <text evidence="5">The sequence shown here is derived from an EMBL/GenBank/DDBJ whole genome shotgun (WGS) entry which is preliminary data.</text>
</comment>
<dbReference type="GO" id="GO:0030163">
    <property type="term" value="P:protein catabolic process"/>
    <property type="evidence" value="ECO:0007669"/>
    <property type="project" value="UniProtKB-UniRule"/>
</dbReference>
<dbReference type="NCBIfam" id="TIGR00667">
    <property type="entry name" value="aat"/>
    <property type="match status" value="1"/>
</dbReference>
<protein>
    <recommendedName>
        <fullName evidence="4">Leucyl/phenylalanyl-tRNA--protein transferase</fullName>
        <ecNumber evidence="4">2.3.2.6</ecNumber>
    </recommendedName>
    <alternativeName>
        <fullName evidence="4">L/F-transferase</fullName>
    </alternativeName>
    <alternativeName>
        <fullName evidence="4">Leucyltransferase</fullName>
    </alternativeName>
    <alternativeName>
        <fullName evidence="4">Phenyalanyltransferase</fullName>
    </alternativeName>
</protein>
<dbReference type="FunFam" id="3.40.630.70:FF:000001">
    <property type="entry name" value="Leucyl/phenylalanyl-tRNA--protein transferase"/>
    <property type="match status" value="1"/>
</dbReference>
<comment type="catalytic activity">
    <reaction evidence="4">
        <text>L-phenylalanyl-tRNA(Phe) + an N-terminal L-alpha-aminoacyl-[protein] = an N-terminal L-phenylalanyl-L-alpha-aminoacyl-[protein] + tRNA(Phe)</text>
        <dbReference type="Rhea" id="RHEA:43632"/>
        <dbReference type="Rhea" id="RHEA-COMP:9668"/>
        <dbReference type="Rhea" id="RHEA-COMP:9699"/>
        <dbReference type="Rhea" id="RHEA-COMP:10636"/>
        <dbReference type="Rhea" id="RHEA-COMP:10637"/>
        <dbReference type="ChEBI" id="CHEBI:78442"/>
        <dbReference type="ChEBI" id="CHEBI:78531"/>
        <dbReference type="ChEBI" id="CHEBI:78597"/>
        <dbReference type="ChEBI" id="CHEBI:83561"/>
        <dbReference type="EC" id="2.3.2.6"/>
    </reaction>
</comment>
<dbReference type="PANTHER" id="PTHR30098:SF2">
    <property type="entry name" value="LEUCYL_PHENYLALANYL-TRNA--PROTEIN TRANSFERASE"/>
    <property type="match status" value="1"/>
</dbReference>
<keyword evidence="6" id="KW-1185">Reference proteome</keyword>
<dbReference type="GO" id="GO:0005737">
    <property type="term" value="C:cytoplasm"/>
    <property type="evidence" value="ECO:0007669"/>
    <property type="project" value="UniProtKB-SubCell"/>
</dbReference>
<evidence type="ECO:0000256" key="3">
    <source>
        <dbReference type="ARBA" id="ARBA00023315"/>
    </source>
</evidence>
<evidence type="ECO:0000256" key="2">
    <source>
        <dbReference type="ARBA" id="ARBA00022679"/>
    </source>
</evidence>
<keyword evidence="1 4" id="KW-0963">Cytoplasm</keyword>
<evidence type="ECO:0000256" key="4">
    <source>
        <dbReference type="HAMAP-Rule" id="MF_00688"/>
    </source>
</evidence>
<comment type="catalytic activity">
    <reaction evidence="4">
        <text>N-terminal L-lysyl-[protein] + L-leucyl-tRNA(Leu) = N-terminal L-leucyl-L-lysyl-[protein] + tRNA(Leu) + H(+)</text>
        <dbReference type="Rhea" id="RHEA:12340"/>
        <dbReference type="Rhea" id="RHEA-COMP:9613"/>
        <dbReference type="Rhea" id="RHEA-COMP:9622"/>
        <dbReference type="Rhea" id="RHEA-COMP:12670"/>
        <dbReference type="Rhea" id="RHEA-COMP:12671"/>
        <dbReference type="ChEBI" id="CHEBI:15378"/>
        <dbReference type="ChEBI" id="CHEBI:65249"/>
        <dbReference type="ChEBI" id="CHEBI:78442"/>
        <dbReference type="ChEBI" id="CHEBI:78494"/>
        <dbReference type="ChEBI" id="CHEBI:133043"/>
        <dbReference type="EC" id="2.3.2.6"/>
    </reaction>
</comment>
<organism evidence="5 6">
    <name type="scientific">Palleronia sediminis</name>
    <dbReference type="NCBI Taxonomy" id="2547833"/>
    <lineage>
        <taxon>Bacteria</taxon>
        <taxon>Pseudomonadati</taxon>
        <taxon>Pseudomonadota</taxon>
        <taxon>Alphaproteobacteria</taxon>
        <taxon>Rhodobacterales</taxon>
        <taxon>Roseobacteraceae</taxon>
        <taxon>Palleronia</taxon>
    </lineage>
</organism>
<keyword evidence="3 4" id="KW-0012">Acyltransferase</keyword>